<evidence type="ECO:0000313" key="2">
    <source>
        <dbReference type="EMBL" id="KAK0711201.1"/>
    </source>
</evidence>
<organism evidence="2 3">
    <name type="scientific">Lasiosphaeris hirsuta</name>
    <dbReference type="NCBI Taxonomy" id="260670"/>
    <lineage>
        <taxon>Eukaryota</taxon>
        <taxon>Fungi</taxon>
        <taxon>Dikarya</taxon>
        <taxon>Ascomycota</taxon>
        <taxon>Pezizomycotina</taxon>
        <taxon>Sordariomycetes</taxon>
        <taxon>Sordariomycetidae</taxon>
        <taxon>Sordariales</taxon>
        <taxon>Lasiosphaeriaceae</taxon>
        <taxon>Lasiosphaeris</taxon>
    </lineage>
</organism>
<feature type="region of interest" description="Disordered" evidence="1">
    <location>
        <begin position="1"/>
        <end position="52"/>
    </location>
</feature>
<evidence type="ECO:0000313" key="3">
    <source>
        <dbReference type="Proteomes" id="UP001172102"/>
    </source>
</evidence>
<comment type="caution">
    <text evidence="2">The sequence shown here is derived from an EMBL/GenBank/DDBJ whole genome shotgun (WGS) entry which is preliminary data.</text>
</comment>
<dbReference type="Proteomes" id="UP001172102">
    <property type="component" value="Unassembled WGS sequence"/>
</dbReference>
<dbReference type="AlphaFoldDB" id="A0AA40DRY4"/>
<evidence type="ECO:0000256" key="1">
    <source>
        <dbReference type="SAM" id="MobiDB-lite"/>
    </source>
</evidence>
<gene>
    <name evidence="2" type="ORF">B0H67DRAFT_279866</name>
</gene>
<sequence>MSASRRARSGGGLPSYLANSTPRSRELPWAGARCSTPPLKSPQHAGVSDKLLHKGGEPASTLFLLREPSPTGNKCLLRLRYGYSRPGLFSPFEPRRCGDLTHQSFHPNPAPFIRTPFSAATSHQASRPGRVRWCPVVFQPCSREIFHVYRIGIIVIDRTRLRCRCTSHGSHTAFEHEQHFVQSRRAACCGTHPSCLPRAWPCGVT</sequence>
<proteinExistence type="predicted"/>
<reference evidence="2" key="1">
    <citation type="submission" date="2023-06" db="EMBL/GenBank/DDBJ databases">
        <title>Genome-scale phylogeny and comparative genomics of the fungal order Sordariales.</title>
        <authorList>
            <consortium name="Lawrence Berkeley National Laboratory"/>
            <person name="Hensen N."/>
            <person name="Bonometti L."/>
            <person name="Westerberg I."/>
            <person name="Brannstrom I.O."/>
            <person name="Guillou S."/>
            <person name="Cros-Aarteil S."/>
            <person name="Calhoun S."/>
            <person name="Haridas S."/>
            <person name="Kuo A."/>
            <person name="Mondo S."/>
            <person name="Pangilinan J."/>
            <person name="Riley R."/>
            <person name="Labutti K."/>
            <person name="Andreopoulos B."/>
            <person name="Lipzen A."/>
            <person name="Chen C."/>
            <person name="Yanf M."/>
            <person name="Daum C."/>
            <person name="Ng V."/>
            <person name="Clum A."/>
            <person name="Steindorff A."/>
            <person name="Ohm R."/>
            <person name="Martin F."/>
            <person name="Silar P."/>
            <person name="Natvig D."/>
            <person name="Lalanne C."/>
            <person name="Gautier V."/>
            <person name="Ament-Velasquez S.L."/>
            <person name="Kruys A."/>
            <person name="Hutchinson M.I."/>
            <person name="Powell A.J."/>
            <person name="Barry K."/>
            <person name="Miller A.N."/>
            <person name="Grigoriev I.V."/>
            <person name="Debuchy R."/>
            <person name="Gladieux P."/>
            <person name="Thoren M.H."/>
            <person name="Johannesson H."/>
        </authorList>
    </citation>
    <scope>NUCLEOTIDE SEQUENCE</scope>
    <source>
        <strain evidence="2">SMH4607-1</strain>
    </source>
</reference>
<dbReference type="EMBL" id="JAUKUA010000005">
    <property type="protein sequence ID" value="KAK0711201.1"/>
    <property type="molecule type" value="Genomic_DNA"/>
</dbReference>
<accession>A0AA40DRY4</accession>
<protein>
    <submittedName>
        <fullName evidence="2">Uncharacterized protein</fullName>
    </submittedName>
</protein>
<keyword evidence="3" id="KW-1185">Reference proteome</keyword>
<name>A0AA40DRY4_9PEZI</name>